<dbReference type="RefSeq" id="WP_160920325.1">
    <property type="nucleotide sequence ID" value="NZ_WMEY01000005.1"/>
</dbReference>
<feature type="domain" description="Transposase putative helix-turn-helix" evidence="9">
    <location>
        <begin position="1"/>
        <end position="46"/>
    </location>
</feature>
<proteinExistence type="inferred from homology"/>
<dbReference type="GO" id="GO:0046872">
    <property type="term" value="F:metal ion binding"/>
    <property type="evidence" value="ECO:0007669"/>
    <property type="project" value="UniProtKB-KW"/>
</dbReference>
<dbReference type="NCBIfam" id="NF040570">
    <property type="entry name" value="guided_TnpB"/>
    <property type="match status" value="1"/>
</dbReference>
<name>A0A845F2H8_9BACL</name>
<dbReference type="InterPro" id="IPR010095">
    <property type="entry name" value="Cas12f1-like_TNB"/>
</dbReference>
<evidence type="ECO:0000313" key="11">
    <source>
        <dbReference type="Proteomes" id="UP000447833"/>
    </source>
</evidence>
<dbReference type="GO" id="GO:0032196">
    <property type="term" value="P:transposition"/>
    <property type="evidence" value="ECO:0007669"/>
    <property type="project" value="UniProtKB-KW"/>
</dbReference>
<keyword evidence="3" id="KW-0479">Metal-binding</keyword>
<evidence type="ECO:0000259" key="9">
    <source>
        <dbReference type="Pfam" id="PF12323"/>
    </source>
</evidence>
<gene>
    <name evidence="10" type="ORF">GLW07_16365</name>
</gene>
<dbReference type="Proteomes" id="UP000447833">
    <property type="component" value="Unassembled WGS sequence"/>
</dbReference>
<dbReference type="Pfam" id="PF12323">
    <property type="entry name" value="HTH_OrfB_IS605"/>
    <property type="match status" value="1"/>
</dbReference>
<evidence type="ECO:0000256" key="3">
    <source>
        <dbReference type="ARBA" id="ARBA00022723"/>
    </source>
</evidence>
<dbReference type="Pfam" id="PF07282">
    <property type="entry name" value="Cas12f1-like_TNB"/>
    <property type="match status" value="1"/>
</dbReference>
<reference evidence="10 11" key="1">
    <citation type="submission" date="2019-11" db="EMBL/GenBank/DDBJ databases">
        <title>Genome sequences of 17 halophilic strains isolated from different environments.</title>
        <authorList>
            <person name="Furrow R.E."/>
        </authorList>
    </citation>
    <scope>NUCLEOTIDE SEQUENCE [LARGE SCALE GENOMIC DNA]</scope>
    <source>
        <strain evidence="10 11">22506_14_FS</strain>
    </source>
</reference>
<evidence type="ECO:0000256" key="5">
    <source>
        <dbReference type="ARBA" id="ARBA00023125"/>
    </source>
</evidence>
<dbReference type="GO" id="GO:0006310">
    <property type="term" value="P:DNA recombination"/>
    <property type="evidence" value="ECO:0007669"/>
    <property type="project" value="UniProtKB-KW"/>
</dbReference>
<keyword evidence="5" id="KW-0238">DNA-binding</keyword>
<feature type="domain" description="Probable transposase IS891/IS1136/IS1341" evidence="7">
    <location>
        <begin position="167"/>
        <end position="281"/>
    </location>
</feature>
<evidence type="ECO:0000256" key="4">
    <source>
        <dbReference type="ARBA" id="ARBA00022833"/>
    </source>
</evidence>
<accession>A0A845F2H8</accession>
<keyword evidence="4" id="KW-0862">Zinc</keyword>
<protein>
    <submittedName>
        <fullName evidence="10">IS200/IS605 family element transposase accessory protein TnpB</fullName>
    </submittedName>
</protein>
<evidence type="ECO:0000259" key="7">
    <source>
        <dbReference type="Pfam" id="PF01385"/>
    </source>
</evidence>
<comment type="similarity">
    <text evidence="1">In the C-terminal section; belongs to the transposase 35 family.</text>
</comment>
<feature type="domain" description="Cas12f1-like TNB" evidence="8">
    <location>
        <begin position="294"/>
        <end position="359"/>
    </location>
</feature>
<organism evidence="10 11">
    <name type="scientific">Guptibacillus hwajinpoensis</name>
    <dbReference type="NCBI Taxonomy" id="208199"/>
    <lineage>
        <taxon>Bacteria</taxon>
        <taxon>Bacillati</taxon>
        <taxon>Bacillota</taxon>
        <taxon>Bacilli</taxon>
        <taxon>Bacillales</taxon>
        <taxon>Guptibacillaceae</taxon>
        <taxon>Guptibacillus</taxon>
    </lineage>
</organism>
<evidence type="ECO:0000256" key="2">
    <source>
        <dbReference type="ARBA" id="ARBA00022578"/>
    </source>
</evidence>
<evidence type="ECO:0000313" key="10">
    <source>
        <dbReference type="EMBL" id="MYL64934.1"/>
    </source>
</evidence>
<dbReference type="InterPro" id="IPR001959">
    <property type="entry name" value="Transposase"/>
</dbReference>
<dbReference type="AlphaFoldDB" id="A0A845F2H8"/>
<dbReference type="EMBL" id="WMEY01000005">
    <property type="protein sequence ID" value="MYL64934.1"/>
    <property type="molecule type" value="Genomic_DNA"/>
</dbReference>
<sequence>MAKQNKAYKFRIYPTDEQSLMIRKTFGCVRFVYNKMLAERKEAYENLKDDKEALKSVKHPTPANYKKEYEWLKEVDSLALANAQLNLDKAYKAFFKGNAKFPKFKSKRHKQSYTTNVVNGNIELLDGHIKLPKLKKVKIKQHREIPFVHKIKSCTLSITASGKYYLSILTEYEKEIETKEIKEVIGLDFAMDGLFVDSEGEKANYPKFYRHMIDKLAKEQRKLSRKKKGSSNWNKQRIRVAKIQEKVVNQRKNFLHHKSKKLVTHFDAVVIEDLDMKGMSQALKFGKSVADNGWGMFTSFLQYKLKEQGKQLIKIDKWFPSTKTCSKCGSVKEIKLSERTYQCTCGLNIDRDYNSALNIKKEGIRLLASA</sequence>
<dbReference type="Pfam" id="PF01385">
    <property type="entry name" value="OrfB_IS605"/>
    <property type="match status" value="1"/>
</dbReference>
<keyword evidence="6" id="KW-0233">DNA recombination</keyword>
<evidence type="ECO:0000256" key="6">
    <source>
        <dbReference type="ARBA" id="ARBA00023172"/>
    </source>
</evidence>
<keyword evidence="2" id="KW-0815">Transposition</keyword>
<comment type="caution">
    <text evidence="10">The sequence shown here is derived from an EMBL/GenBank/DDBJ whole genome shotgun (WGS) entry which is preliminary data.</text>
</comment>
<dbReference type="GO" id="GO:0003677">
    <property type="term" value="F:DNA binding"/>
    <property type="evidence" value="ECO:0007669"/>
    <property type="project" value="UniProtKB-KW"/>
</dbReference>
<evidence type="ECO:0000259" key="8">
    <source>
        <dbReference type="Pfam" id="PF07282"/>
    </source>
</evidence>
<dbReference type="InterPro" id="IPR021027">
    <property type="entry name" value="Transposase_put_HTH"/>
</dbReference>
<dbReference type="NCBIfam" id="TIGR01766">
    <property type="entry name" value="IS200/IS605 family accessory protein TnpB-like domain"/>
    <property type="match status" value="1"/>
</dbReference>
<evidence type="ECO:0000256" key="1">
    <source>
        <dbReference type="ARBA" id="ARBA00008761"/>
    </source>
</evidence>